<dbReference type="GO" id="GO:0015473">
    <property type="term" value="F:fimbrial usher porin activity"/>
    <property type="evidence" value="ECO:0007669"/>
    <property type="project" value="InterPro"/>
</dbReference>
<keyword evidence="12" id="KW-1185">Reference proteome</keyword>
<dbReference type="InterPro" id="IPR043142">
    <property type="entry name" value="PapC-like_C_sf"/>
</dbReference>
<dbReference type="Proteomes" id="UP000254848">
    <property type="component" value="Unassembled WGS sequence"/>
</dbReference>
<feature type="domain" description="PapC-like C-terminal" evidence="9">
    <location>
        <begin position="759"/>
        <end position="812"/>
    </location>
</feature>
<evidence type="ECO:0000256" key="5">
    <source>
        <dbReference type="ARBA" id="ARBA00022692"/>
    </source>
</evidence>
<comment type="similarity">
    <text evidence="2">Belongs to the fimbrial export usher family.</text>
</comment>
<dbReference type="PANTHER" id="PTHR30451:SF10">
    <property type="entry name" value="OUTER MEMBRANE USHER PROTEIN YFCU-RELATED"/>
    <property type="match status" value="1"/>
</dbReference>
<name>A0A370QQJ5_9GAMM</name>
<evidence type="ECO:0000256" key="1">
    <source>
        <dbReference type="ARBA" id="ARBA00004571"/>
    </source>
</evidence>
<comment type="subcellular location">
    <subcellularLocation>
        <location evidence="1">Cell outer membrane</location>
        <topology evidence="1">Multi-pass membrane protein</topology>
    </subcellularLocation>
</comment>
<dbReference type="InterPro" id="IPR042186">
    <property type="entry name" value="FimD_plug_dom"/>
</dbReference>
<sequence>MEKNRPPVFYLRRLGVYIFFAIFGSPSSLMAVEFNLDILDAEDRENIDLSRFSQAGYFMPGTYTLNMRLNEHGISDQDVSFVERIRDGKATVEACLTPEQVDLLGLREDAIKKITWLDNGRCADFSALDGIVMRGDLSESSLHMAVPQAWLEYQDASWLPISRWEEGVPGILLDYNLNTNVSWTRQGSQNQSASVSGSTGFNLGAWRMRADYQGSYYNTTGRANSSVNNFDWSRVYAYRSLPAIMSKLSVGEAYITSDLFDSWRYTGISLVSDESQLPPKLRGYAPEVSGIARTNAKVTVSQQGRVIYESTVAAGPFRIQELSSALSGRLDVRVEEQDGSEQTFSVDTAQVPYLTRPGQLRYKLATGRPRDYNHHTQGPYFMTGELSWGLSNAWSLYGGTILSQDYNSVALGAGRDMNAFGTLSADVTHASARFPGEKNRHGRSWRLSYSKRFDEISSELTFAGYRFSEQDYVTMGEYLDMRYRDGYVGNSKELYTVQATKNFEDLRLSANVNWSHQTYWNRPANDRYSVSLNKYFDLGDWRHLAVSLNAARSEFNGRKDDTAYISLSMPLGSGTAGYNSSISNSRYMQNASWSQRLGNNDYYRINAGNSFGGGLGTRSQASGYYSHYGNNADITTNFNWAQSQYTSFGISVSGGMTATPGGAALHSGGVQGGTRLMVSTDGVSGVPVGYQGYTNAFGIAVIPGVPNYFRTRAEIDVNRLPDDVESAGSPIAELALTEGAIGFRRFDVLKGAKVVAVFSQQDGRHPPFGATVLNAKARELGMISDSGLAWLTGVNPNERLTVHWGGSAQCEVVMPQVLPAQQQLLLPCTPVTGG</sequence>
<proteinExistence type="inferred from homology"/>
<dbReference type="InterPro" id="IPR025885">
    <property type="entry name" value="PapC_N"/>
</dbReference>
<evidence type="ECO:0000256" key="6">
    <source>
        <dbReference type="ARBA" id="ARBA00022729"/>
    </source>
</evidence>
<dbReference type="GO" id="GO:0009297">
    <property type="term" value="P:pilus assembly"/>
    <property type="evidence" value="ECO:0007669"/>
    <property type="project" value="InterPro"/>
</dbReference>
<dbReference type="OrthoDB" id="6554712at2"/>
<keyword evidence="7" id="KW-0472">Membrane</keyword>
<keyword evidence="8" id="KW-0998">Cell outer membrane</keyword>
<accession>A0A370QQJ5</accession>
<keyword evidence="5" id="KW-0812">Transmembrane</keyword>
<dbReference type="Pfam" id="PF13954">
    <property type="entry name" value="PapC_N"/>
    <property type="match status" value="1"/>
</dbReference>
<reference evidence="11 12" key="1">
    <citation type="submission" date="2018-07" db="EMBL/GenBank/DDBJ databases">
        <title>Genomic Encyclopedia of Type Strains, Phase IV (KMG-IV): sequencing the most valuable type-strain genomes for metagenomic binning, comparative biology and taxonomic classification.</title>
        <authorList>
            <person name="Goeker M."/>
        </authorList>
    </citation>
    <scope>NUCLEOTIDE SEQUENCE [LARGE SCALE GENOMIC DNA]</scope>
    <source>
        <strain evidence="11 12">DSM 103736</strain>
    </source>
</reference>
<evidence type="ECO:0000256" key="4">
    <source>
        <dbReference type="ARBA" id="ARBA00022452"/>
    </source>
</evidence>
<keyword evidence="3" id="KW-0813">Transport</keyword>
<dbReference type="Pfam" id="PF00577">
    <property type="entry name" value="Usher"/>
    <property type="match status" value="1"/>
</dbReference>
<evidence type="ECO:0000256" key="8">
    <source>
        <dbReference type="ARBA" id="ARBA00023237"/>
    </source>
</evidence>
<dbReference type="SUPFAM" id="SSF141729">
    <property type="entry name" value="FimD N-terminal domain-like"/>
    <property type="match status" value="1"/>
</dbReference>
<evidence type="ECO:0000256" key="2">
    <source>
        <dbReference type="ARBA" id="ARBA00008064"/>
    </source>
</evidence>
<dbReference type="AlphaFoldDB" id="A0A370QQJ5"/>
<gene>
    <name evidence="11" type="ORF">C8D90_105261</name>
</gene>
<dbReference type="Gene3D" id="3.10.20.410">
    <property type="match status" value="1"/>
</dbReference>
<keyword evidence="6" id="KW-0732">Signal</keyword>
<protein>
    <submittedName>
        <fullName evidence="11">Outer membrane usher protein FimD/PapC</fullName>
    </submittedName>
</protein>
<dbReference type="RefSeq" id="WP_115458792.1">
    <property type="nucleotide sequence ID" value="NZ_QRAP01000005.1"/>
</dbReference>
<dbReference type="EMBL" id="QRAP01000005">
    <property type="protein sequence ID" value="RDK90975.1"/>
    <property type="molecule type" value="Genomic_DNA"/>
</dbReference>
<organism evidence="11 12">
    <name type="scientific">Enterobacillus tribolii</name>
    <dbReference type="NCBI Taxonomy" id="1487935"/>
    <lineage>
        <taxon>Bacteria</taxon>
        <taxon>Pseudomonadati</taxon>
        <taxon>Pseudomonadota</taxon>
        <taxon>Gammaproteobacteria</taxon>
        <taxon>Enterobacterales</taxon>
        <taxon>Hafniaceae</taxon>
        <taxon>Enterobacillus</taxon>
    </lineage>
</organism>
<evidence type="ECO:0000259" key="10">
    <source>
        <dbReference type="Pfam" id="PF13954"/>
    </source>
</evidence>
<dbReference type="Pfam" id="PF13953">
    <property type="entry name" value="PapC_C"/>
    <property type="match status" value="1"/>
</dbReference>
<dbReference type="GO" id="GO:0009279">
    <property type="term" value="C:cell outer membrane"/>
    <property type="evidence" value="ECO:0007669"/>
    <property type="project" value="UniProtKB-SubCell"/>
</dbReference>
<keyword evidence="4" id="KW-1134">Transmembrane beta strand</keyword>
<feature type="domain" description="PapC N-terminal" evidence="10">
    <location>
        <begin position="33"/>
        <end position="178"/>
    </location>
</feature>
<dbReference type="InterPro" id="IPR025949">
    <property type="entry name" value="PapC-like_C"/>
</dbReference>
<evidence type="ECO:0000313" key="12">
    <source>
        <dbReference type="Proteomes" id="UP000254848"/>
    </source>
</evidence>
<dbReference type="Gene3D" id="2.60.40.2070">
    <property type="match status" value="1"/>
</dbReference>
<dbReference type="Gene3D" id="2.60.40.2610">
    <property type="entry name" value="Outer membrane usher protein FimD, plug domain"/>
    <property type="match status" value="1"/>
</dbReference>
<evidence type="ECO:0000259" key="9">
    <source>
        <dbReference type="Pfam" id="PF13953"/>
    </source>
</evidence>
<comment type="caution">
    <text evidence="11">The sequence shown here is derived from an EMBL/GenBank/DDBJ whole genome shotgun (WGS) entry which is preliminary data.</text>
</comment>
<dbReference type="PANTHER" id="PTHR30451">
    <property type="entry name" value="OUTER MEMBRANE USHER PROTEIN"/>
    <property type="match status" value="1"/>
</dbReference>
<dbReference type="InterPro" id="IPR000015">
    <property type="entry name" value="Fimb_usher"/>
</dbReference>
<evidence type="ECO:0000256" key="3">
    <source>
        <dbReference type="ARBA" id="ARBA00022448"/>
    </source>
</evidence>
<dbReference type="Gene3D" id="2.60.40.3110">
    <property type="match status" value="1"/>
</dbReference>
<dbReference type="InterPro" id="IPR037224">
    <property type="entry name" value="PapC_N_sf"/>
</dbReference>
<evidence type="ECO:0000256" key="7">
    <source>
        <dbReference type="ARBA" id="ARBA00023136"/>
    </source>
</evidence>
<evidence type="ECO:0000313" key="11">
    <source>
        <dbReference type="EMBL" id="RDK90975.1"/>
    </source>
</evidence>